<gene>
    <name evidence="3" type="ORF">ACFFLM_22620</name>
</gene>
<dbReference type="RefSeq" id="WP_380016012.1">
    <property type="nucleotide sequence ID" value="NZ_JBHLYR010000064.1"/>
</dbReference>
<protein>
    <submittedName>
        <fullName evidence="3">Transposase</fullName>
    </submittedName>
</protein>
<feature type="domain" description="Tc1-like transposase DDE" evidence="2">
    <location>
        <begin position="85"/>
        <end position="140"/>
    </location>
</feature>
<evidence type="ECO:0000313" key="4">
    <source>
        <dbReference type="Proteomes" id="UP001589733"/>
    </source>
</evidence>
<proteinExistence type="predicted"/>
<evidence type="ECO:0000259" key="2">
    <source>
        <dbReference type="Pfam" id="PF13358"/>
    </source>
</evidence>
<dbReference type="InterPro" id="IPR038717">
    <property type="entry name" value="Tc1-like_DDE_dom"/>
</dbReference>
<sequence>MVVSSVMGANGHSGVVVKVGDPGVEIQNCLRPFHLPEAELAPFLPSWSQSDRQEVRAGESRALRECRVRGATPEPRVAPSGSREDQPRAHNPAALYQHLPAEEAWRLTRRFEWMYRPKHASWLNLAELEWSALQRQCLGQHLAGKEIVEREIHAWETDRNARLIRVNWQFSTTAAARRNSDGTV</sequence>
<dbReference type="Pfam" id="PF13358">
    <property type="entry name" value="DDE_3"/>
    <property type="match status" value="1"/>
</dbReference>
<organism evidence="3 4">
    <name type="scientific">Deinococcus oregonensis</name>
    <dbReference type="NCBI Taxonomy" id="1805970"/>
    <lineage>
        <taxon>Bacteria</taxon>
        <taxon>Thermotogati</taxon>
        <taxon>Deinococcota</taxon>
        <taxon>Deinococci</taxon>
        <taxon>Deinococcales</taxon>
        <taxon>Deinococcaceae</taxon>
        <taxon>Deinococcus</taxon>
    </lineage>
</organism>
<keyword evidence="4" id="KW-1185">Reference proteome</keyword>
<evidence type="ECO:0000313" key="3">
    <source>
        <dbReference type="EMBL" id="MFB9994752.1"/>
    </source>
</evidence>
<evidence type="ECO:0000256" key="1">
    <source>
        <dbReference type="SAM" id="MobiDB-lite"/>
    </source>
</evidence>
<feature type="region of interest" description="Disordered" evidence="1">
    <location>
        <begin position="67"/>
        <end position="89"/>
    </location>
</feature>
<accession>A0ABV6B4R9</accession>
<name>A0ABV6B4R9_9DEIO</name>
<dbReference type="EMBL" id="JBHLYR010000064">
    <property type="protein sequence ID" value="MFB9994752.1"/>
    <property type="molecule type" value="Genomic_DNA"/>
</dbReference>
<reference evidence="3 4" key="1">
    <citation type="submission" date="2024-09" db="EMBL/GenBank/DDBJ databases">
        <authorList>
            <person name="Sun Q."/>
            <person name="Mori K."/>
        </authorList>
    </citation>
    <scope>NUCLEOTIDE SEQUENCE [LARGE SCALE GENOMIC DNA]</scope>
    <source>
        <strain evidence="3 4">JCM 13503</strain>
    </source>
</reference>
<dbReference type="Proteomes" id="UP001589733">
    <property type="component" value="Unassembled WGS sequence"/>
</dbReference>
<comment type="caution">
    <text evidence="3">The sequence shown here is derived from an EMBL/GenBank/DDBJ whole genome shotgun (WGS) entry which is preliminary data.</text>
</comment>